<gene>
    <name evidence="2" type="ORF">Agabi119p4_11710</name>
</gene>
<evidence type="ECO:0000313" key="2">
    <source>
        <dbReference type="EMBL" id="KAF7760015.1"/>
    </source>
</evidence>
<feature type="compositionally biased region" description="Pro residues" evidence="1">
    <location>
        <begin position="1002"/>
        <end position="1014"/>
    </location>
</feature>
<feature type="region of interest" description="Disordered" evidence="1">
    <location>
        <begin position="340"/>
        <end position="403"/>
    </location>
</feature>
<comment type="caution">
    <text evidence="2">The sequence shown here is derived from an EMBL/GenBank/DDBJ whole genome shotgun (WGS) entry which is preliminary data.</text>
</comment>
<feature type="region of interest" description="Disordered" evidence="1">
    <location>
        <begin position="78"/>
        <end position="97"/>
    </location>
</feature>
<organism evidence="2 3">
    <name type="scientific">Agaricus bisporus var. burnettii</name>
    <dbReference type="NCBI Taxonomy" id="192524"/>
    <lineage>
        <taxon>Eukaryota</taxon>
        <taxon>Fungi</taxon>
        <taxon>Dikarya</taxon>
        <taxon>Basidiomycota</taxon>
        <taxon>Agaricomycotina</taxon>
        <taxon>Agaricomycetes</taxon>
        <taxon>Agaricomycetidae</taxon>
        <taxon>Agaricales</taxon>
        <taxon>Agaricineae</taxon>
        <taxon>Agaricaceae</taxon>
        <taxon>Agaricus</taxon>
    </lineage>
</organism>
<feature type="compositionally biased region" description="Polar residues" evidence="1">
    <location>
        <begin position="476"/>
        <end position="485"/>
    </location>
</feature>
<accession>A0A8H7EVY7</accession>
<reference evidence="2 3" key="1">
    <citation type="journal article" name="Sci. Rep.">
        <title>Telomere-to-telomere assembled and centromere annotated genomes of the two main subspecies of the button mushroom Agaricus bisporus reveal especially polymorphic chromosome ends.</title>
        <authorList>
            <person name="Sonnenberg A.S.M."/>
            <person name="Sedaghat-Telgerd N."/>
            <person name="Lavrijssen B."/>
            <person name="Ohm R.A."/>
            <person name="Hendrickx P.M."/>
            <person name="Scholtmeijer K."/>
            <person name="Baars J.J.P."/>
            <person name="van Peer A."/>
        </authorList>
    </citation>
    <scope>NUCLEOTIDE SEQUENCE [LARGE SCALE GENOMIC DNA]</scope>
    <source>
        <strain evidence="2 3">H119_p4</strain>
    </source>
</reference>
<feature type="compositionally biased region" description="Basic and acidic residues" evidence="1">
    <location>
        <begin position="1137"/>
        <end position="1146"/>
    </location>
</feature>
<dbReference type="EMBL" id="JABXXO010000016">
    <property type="protein sequence ID" value="KAF7760015.1"/>
    <property type="molecule type" value="Genomic_DNA"/>
</dbReference>
<evidence type="ECO:0000256" key="1">
    <source>
        <dbReference type="SAM" id="MobiDB-lite"/>
    </source>
</evidence>
<protein>
    <submittedName>
        <fullName evidence="2">Uncharacterized protein</fullName>
    </submittedName>
</protein>
<feature type="region of interest" description="Disordered" evidence="1">
    <location>
        <begin position="1"/>
        <end position="59"/>
    </location>
</feature>
<sequence>MANYRDRPYPARPSRPSSPTGSFRSFASKSSMRSKLTGAFSATKDTLKSLGSPKPKRRNFIEAGFEEIAAKEKTLMERADSEIVPTSQESEKELEELREERLALRMRKYAEDSDDDEEVAESSDEENDDAKAAVVPSQTESNIWNQFPTPPAELMTTPPLPSPLDASQSTYGFPTPSPALLDHPALKNACTPPRSHEVLPDLDKTPTTPRVMQITEAEAYALKVRAANDKDAHVVTGANMTVEEFEVHLIISKLVSRVTVALPSEPWTFTEDQIDGFRSNLSEILNSMARITPRMATNPEVIAKELALFVSRIINSKWAEVNVGRMSIASAIREAATYHTPIDIPPPPPAKNVTSAPTPIPDPTNALTPMDVDASPSPARIPAALKGKGKAPPPPPTPQHPTTISLVVASPIKVSAVPKPLGQPQKTGKGKPVTSYMPYKLAVASKPSATNETRAGVTPRMPESGSRRHAMGRDASGSNAPSASAVTAAGRARDASGSHAPQNPPLSGKDAPGKSGASVTAERGFRSGPPPVPLHTKPGASSRSAEAKNNARAFAARVVPKSYAQAAKAPVAPTVPAPIVMEETIRWADALMKKYPGMKIEDALQAVAPVVNTPPSSNEVIVPKSKKALAAQKAAQGITGGLNRKSAQFAFSYVVQPERFGDMGKVVDAINRHLVFNKSQMRVQNGRLFKNVVHFYLNLVPSKQGFMLIRESLYKALEAELPEGDSDMPNTPQSVAHLILKGFDYYTSRYNKRPEDILTGDQVIEAMGSVDQFRGLECVRKPAVVRSRGSKDMAVAFVDIWDSKTGSSLLELNTLHSTMDTREDFEDSGDWSDEGEIPEGMFNSQVGRALLAAARNVEDELEIPAVSRLTTPCSERPTGFPESSLTPLSYTSVPVPLDNRSPTPFLSTPTPAPISTPSTGRSRTLTAGQKGMLKLVNTWIVMLDDIEPKHPLYAPFTDCILRASHVLIKRRNLDGYKTSSVAGIGSFSEQLAKIIGSVDPPPRAFELTLPPPTPSGTATPRPRSPSADMDMTPRKSKKAQPTPPPPPQPPIFGKDPVPSKNNSYAKAAAHRPPQQRPPPRPQAPAAPAAIAPTTPASKPSGKKRGPSHVPRRFASRRVSHSPGRIFHPRQSYLPGHAGRDQHPPQE</sequence>
<feature type="compositionally biased region" description="Pro residues" evidence="1">
    <location>
        <begin position="1074"/>
        <end position="1084"/>
    </location>
</feature>
<feature type="region of interest" description="Disordered" evidence="1">
    <location>
        <begin position="1002"/>
        <end position="1146"/>
    </location>
</feature>
<dbReference type="AlphaFoldDB" id="A0A8H7EVY7"/>
<feature type="region of interest" description="Disordered" evidence="1">
    <location>
        <begin position="108"/>
        <end position="143"/>
    </location>
</feature>
<feature type="compositionally biased region" description="Acidic residues" evidence="1">
    <location>
        <begin position="112"/>
        <end position="128"/>
    </location>
</feature>
<feature type="region of interest" description="Disordered" evidence="1">
    <location>
        <begin position="444"/>
        <end position="548"/>
    </location>
</feature>
<feature type="compositionally biased region" description="Low complexity" evidence="1">
    <location>
        <begin position="1085"/>
        <end position="1096"/>
    </location>
</feature>
<feature type="compositionally biased region" description="Basic residues" evidence="1">
    <location>
        <begin position="1100"/>
        <end position="1119"/>
    </location>
</feature>
<proteinExistence type="predicted"/>
<dbReference type="Proteomes" id="UP000629468">
    <property type="component" value="Unassembled WGS sequence"/>
</dbReference>
<evidence type="ECO:0000313" key="3">
    <source>
        <dbReference type="Proteomes" id="UP000629468"/>
    </source>
</evidence>
<name>A0A8H7EVY7_AGABI</name>
<feature type="compositionally biased region" description="Low complexity" evidence="1">
    <location>
        <begin position="907"/>
        <end position="919"/>
    </location>
</feature>
<feature type="compositionally biased region" description="Low complexity" evidence="1">
    <location>
        <begin position="12"/>
        <end position="25"/>
    </location>
</feature>
<feature type="compositionally biased region" description="Pro residues" evidence="1">
    <location>
        <begin position="1041"/>
        <end position="1050"/>
    </location>
</feature>
<feature type="region of interest" description="Disordered" evidence="1">
    <location>
        <begin position="902"/>
        <end position="923"/>
    </location>
</feature>